<dbReference type="GO" id="GO:0005886">
    <property type="term" value="C:plasma membrane"/>
    <property type="evidence" value="ECO:0007669"/>
    <property type="project" value="TreeGrafter"/>
</dbReference>
<keyword evidence="2" id="KW-0812">Transmembrane</keyword>
<feature type="transmembrane region" description="Helical" evidence="2">
    <location>
        <begin position="73"/>
        <end position="96"/>
    </location>
</feature>
<dbReference type="InterPro" id="IPR016833">
    <property type="entry name" value="Put_Na-Bile_cotransptr"/>
</dbReference>
<name>A0A7D7LVI0_9ACTN</name>
<organism evidence="3 4">
    <name type="scientific">Gordonia jinghuaiqii</name>
    <dbReference type="NCBI Taxonomy" id="2758710"/>
    <lineage>
        <taxon>Bacteria</taxon>
        <taxon>Bacillati</taxon>
        <taxon>Actinomycetota</taxon>
        <taxon>Actinomycetes</taxon>
        <taxon>Mycobacteriales</taxon>
        <taxon>Gordoniaceae</taxon>
        <taxon>Gordonia</taxon>
    </lineage>
</organism>
<dbReference type="Gene3D" id="1.20.1530.20">
    <property type="match status" value="1"/>
</dbReference>
<dbReference type="KEGG" id="gji:H1R19_13110"/>
<evidence type="ECO:0000256" key="1">
    <source>
        <dbReference type="ARBA" id="ARBA00022448"/>
    </source>
</evidence>
<feature type="transmembrane region" description="Helical" evidence="2">
    <location>
        <begin position="102"/>
        <end position="125"/>
    </location>
</feature>
<dbReference type="InterPro" id="IPR038770">
    <property type="entry name" value="Na+/solute_symporter_sf"/>
</dbReference>
<feature type="transmembrane region" description="Helical" evidence="2">
    <location>
        <begin position="292"/>
        <end position="315"/>
    </location>
</feature>
<dbReference type="InterPro" id="IPR004706">
    <property type="entry name" value="Arsenical-R_Acr3"/>
</dbReference>
<keyword evidence="2" id="KW-1133">Transmembrane helix</keyword>
<reference evidence="4" key="1">
    <citation type="submission" date="2020-07" db="EMBL/GenBank/DDBJ databases">
        <title>novel species isolated from the respiratory tract of Marmot.</title>
        <authorList>
            <person name="Zhang G."/>
        </authorList>
    </citation>
    <scope>NUCLEOTIDE SEQUENCE [LARGE SCALE GENOMIC DNA]</scope>
    <source>
        <strain evidence="4">686</strain>
    </source>
</reference>
<dbReference type="RefSeq" id="WP_219849260.1">
    <property type="nucleotide sequence ID" value="NZ_CP059491.1"/>
</dbReference>
<accession>A0A7D7LVI0</accession>
<dbReference type="Pfam" id="PF13593">
    <property type="entry name" value="SBF_like"/>
    <property type="match status" value="1"/>
</dbReference>
<dbReference type="PANTHER" id="PTHR43057:SF1">
    <property type="entry name" value="ARSENICAL-RESISTANCE PROTEIN 3"/>
    <property type="match status" value="1"/>
</dbReference>
<feature type="transmembrane region" description="Helical" evidence="2">
    <location>
        <begin position="43"/>
        <end position="61"/>
    </location>
</feature>
<gene>
    <name evidence="3" type="ORF">H1R19_13110</name>
</gene>
<proteinExistence type="predicted"/>
<feature type="transmembrane region" description="Helical" evidence="2">
    <location>
        <begin position="232"/>
        <end position="254"/>
    </location>
</feature>
<dbReference type="EMBL" id="CP059491">
    <property type="protein sequence ID" value="QMS99915.1"/>
    <property type="molecule type" value="Genomic_DNA"/>
</dbReference>
<protein>
    <submittedName>
        <fullName evidence="3">Arsenic resistance protein</fullName>
    </submittedName>
</protein>
<dbReference type="GO" id="GO:0015297">
    <property type="term" value="F:antiporter activity"/>
    <property type="evidence" value="ECO:0007669"/>
    <property type="project" value="InterPro"/>
</dbReference>
<dbReference type="PANTHER" id="PTHR43057">
    <property type="entry name" value="ARSENITE EFFLUX TRANSPORTER"/>
    <property type="match status" value="1"/>
</dbReference>
<evidence type="ECO:0000313" key="3">
    <source>
        <dbReference type="EMBL" id="QMS99915.1"/>
    </source>
</evidence>
<sequence>MSAPATMTARLERHQVVLYLAAIAAGLGAGLTFPTTAEALDVAVTPLLVALLYVTFLQVRASDLLTSLRDRRFMTAVLIINFVVAPAVVAALSPLLPADDAIRVGAMLVLLSPCVDYVVVFTGLAGGDHRRLLAATPLLLLAQMLLTPVYLTILLGDRRSVIDPEPFLWAFLVLIVLPLASAWLTQAWAARSDTGRAAGTAAGTTMVPLMIAVLFVAVCSQVPRIDGRFGEIAGFVPVYVAFLVLMAVIGLVLARGFRLRPKPARAVVFSGATRNSLVVLPLALALPVGAELAAATVITQTLVELAGMVVLVWAFTCGARRR</sequence>
<feature type="transmembrane region" description="Helical" evidence="2">
    <location>
        <begin position="266"/>
        <end position="286"/>
    </location>
</feature>
<keyword evidence="4" id="KW-1185">Reference proteome</keyword>
<dbReference type="Proteomes" id="UP000515663">
    <property type="component" value="Chromosome"/>
</dbReference>
<keyword evidence="1" id="KW-0813">Transport</keyword>
<feature type="transmembrane region" description="Helical" evidence="2">
    <location>
        <begin position="197"/>
        <end position="220"/>
    </location>
</feature>
<dbReference type="AlphaFoldDB" id="A0A7D7LVI0"/>
<feature type="transmembrane region" description="Helical" evidence="2">
    <location>
        <begin position="16"/>
        <end position="37"/>
    </location>
</feature>
<evidence type="ECO:0000256" key="2">
    <source>
        <dbReference type="SAM" id="Phobius"/>
    </source>
</evidence>
<feature type="transmembrane region" description="Helical" evidence="2">
    <location>
        <begin position="132"/>
        <end position="155"/>
    </location>
</feature>
<evidence type="ECO:0000313" key="4">
    <source>
        <dbReference type="Proteomes" id="UP000515663"/>
    </source>
</evidence>
<keyword evidence="2" id="KW-0472">Membrane</keyword>
<dbReference type="GO" id="GO:0015105">
    <property type="term" value="F:arsenite transmembrane transporter activity"/>
    <property type="evidence" value="ECO:0007669"/>
    <property type="project" value="TreeGrafter"/>
</dbReference>
<dbReference type="GO" id="GO:0015104">
    <property type="term" value="F:antimonite transmembrane transporter activity"/>
    <property type="evidence" value="ECO:0007669"/>
    <property type="project" value="TreeGrafter"/>
</dbReference>
<feature type="transmembrane region" description="Helical" evidence="2">
    <location>
        <begin position="167"/>
        <end position="185"/>
    </location>
</feature>